<dbReference type="EMBL" id="JBJQOH010000006">
    <property type="protein sequence ID" value="KAL3683271.1"/>
    <property type="molecule type" value="Genomic_DNA"/>
</dbReference>
<accession>A0ABD3GX70</accession>
<keyword evidence="3" id="KW-1185">Reference proteome</keyword>
<dbReference type="InterPro" id="IPR036691">
    <property type="entry name" value="Endo/exonu/phosph_ase_sf"/>
</dbReference>
<evidence type="ECO:0008006" key="4">
    <source>
        <dbReference type="Google" id="ProtNLM"/>
    </source>
</evidence>
<feature type="region of interest" description="Disordered" evidence="1">
    <location>
        <begin position="331"/>
        <end position="352"/>
    </location>
</feature>
<feature type="compositionally biased region" description="Basic and acidic residues" evidence="1">
    <location>
        <begin position="50"/>
        <end position="62"/>
    </location>
</feature>
<feature type="compositionally biased region" description="Basic and acidic residues" evidence="1">
    <location>
        <begin position="299"/>
        <end position="314"/>
    </location>
</feature>
<feature type="region of interest" description="Disordered" evidence="1">
    <location>
        <begin position="36"/>
        <end position="62"/>
    </location>
</feature>
<gene>
    <name evidence="2" type="ORF">R1sor_001293</name>
</gene>
<reference evidence="2 3" key="1">
    <citation type="submission" date="2024-09" db="EMBL/GenBank/DDBJ databases">
        <title>Chromosome-scale assembly of Riccia sorocarpa.</title>
        <authorList>
            <person name="Paukszto L."/>
        </authorList>
    </citation>
    <scope>NUCLEOTIDE SEQUENCE [LARGE SCALE GENOMIC DNA]</scope>
    <source>
        <strain evidence="2">LP-2024</strain>
        <tissue evidence="2">Aerial parts of the thallus</tissue>
    </source>
</reference>
<dbReference type="Proteomes" id="UP001633002">
    <property type="component" value="Unassembled WGS sequence"/>
</dbReference>
<dbReference type="Gene3D" id="3.60.10.10">
    <property type="entry name" value="Endonuclease/exonuclease/phosphatase"/>
    <property type="match status" value="1"/>
</dbReference>
<dbReference type="SUPFAM" id="SSF56219">
    <property type="entry name" value="DNase I-like"/>
    <property type="match status" value="1"/>
</dbReference>
<name>A0ABD3GX70_9MARC</name>
<organism evidence="2 3">
    <name type="scientific">Riccia sorocarpa</name>
    <dbReference type="NCBI Taxonomy" id="122646"/>
    <lineage>
        <taxon>Eukaryota</taxon>
        <taxon>Viridiplantae</taxon>
        <taxon>Streptophyta</taxon>
        <taxon>Embryophyta</taxon>
        <taxon>Marchantiophyta</taxon>
        <taxon>Marchantiopsida</taxon>
        <taxon>Marchantiidae</taxon>
        <taxon>Marchantiales</taxon>
        <taxon>Ricciaceae</taxon>
        <taxon>Riccia</taxon>
    </lineage>
</organism>
<proteinExistence type="predicted"/>
<comment type="caution">
    <text evidence="2">The sequence shown here is derived from an EMBL/GenBank/DDBJ whole genome shotgun (WGS) entry which is preliminary data.</text>
</comment>
<evidence type="ECO:0000313" key="2">
    <source>
        <dbReference type="EMBL" id="KAL3683271.1"/>
    </source>
</evidence>
<evidence type="ECO:0000313" key="3">
    <source>
        <dbReference type="Proteomes" id="UP001633002"/>
    </source>
</evidence>
<dbReference type="AlphaFoldDB" id="A0ABD3GX70"/>
<sequence length="709" mass="79162">MVGLWVPLVGANGVRAENPMGFQAWRSFRAREFGGANENHQSGGYEWGTEADKEEGGDKEDGKELDWSAGVTWLMMEAELEELHVLKGEQTEGDGITRFFELDIGMAAAKLGKFCWLAVVLQTLESTPSWDRVIAWARETMEMGHKNAIGQVKVLASQEFMIVFCNKEDKQEVMDKPPQFLEGKVIRLVEWSSRQTAKVPAYLKAAWVELRGVVPFLEDQAVGMLEAIGPVVHHSLDKFTGMRFLNTTVEIAGNVVKDPDEDGFVKVKSRRLRHRRIVSLDSEAGHEGTNLFKILGPESDGRAESDGTGDNKEKKIDNMLVPKVIELTGGAQKKPEDGVKEVSMEGGGGPTEEVVRENRMDVVIEEEEQPADLGEARAVDVEGMVEDSLRMKEVTERSWEPEVQCKVVVGSYEEQVARPDGGYDGPTSALGRRGRALKKKREKVSDVLSRRAKENSPYARSEDRVIKAGRNSVMVESPGALEMMDHNNRDMNDMQVCETWWGSEEPQCRRIRDEGLNQVRAVKNWSNRAVGDAQVVGIHELKVANWSTDRWLSDIRKRWTVIFDKPVGTKGGTALIIQESLHVINSGIGGNGRIAWAKVQMGDEQVGFMPLYAPNKRRLRAAFWERIRSMIGNEKWVLVGAFNQVKVPEDVRGEMGAGAFDALEITEGEVTTDPEEILEGIQEFYQTLYASEEESAVRKEARDAVIGVM</sequence>
<feature type="region of interest" description="Disordered" evidence="1">
    <location>
        <begin position="291"/>
        <end position="314"/>
    </location>
</feature>
<protein>
    <recommendedName>
        <fullName evidence="4">DUF4283 domain-containing protein</fullName>
    </recommendedName>
</protein>
<feature type="compositionally biased region" description="Basic and acidic residues" evidence="1">
    <location>
        <begin position="333"/>
        <end position="343"/>
    </location>
</feature>
<evidence type="ECO:0000256" key="1">
    <source>
        <dbReference type="SAM" id="MobiDB-lite"/>
    </source>
</evidence>